<dbReference type="Proteomes" id="UP000222527">
    <property type="component" value="Segment"/>
</dbReference>
<sequence length="71" mass="7896">MGQITAVAKLNHSEVKGDSGVYLAFNADYSDERNKEWAKYTPSMHLGMTVTPAVADKFELGETYLLTLEKL</sequence>
<gene>
    <name evidence="1" type="primary">1</name>
    <name evidence="1" type="ORF">CIRCUM_1</name>
</gene>
<evidence type="ECO:0000313" key="2">
    <source>
        <dbReference type="Proteomes" id="UP000222527"/>
    </source>
</evidence>
<dbReference type="EMBL" id="KU160642">
    <property type="protein sequence ID" value="ALY08689.1"/>
    <property type="molecule type" value="Genomic_DNA"/>
</dbReference>
<reference evidence="1 2" key="1">
    <citation type="submission" date="2015-11" db="EMBL/GenBank/DDBJ databases">
        <authorList>
            <person name="Aziz R.M."/>
            <person name="Carl E.L."/>
            <person name="Farooq M.A."/>
            <person name="Gal B."/>
            <person name="Garcia Martinez K."/>
            <person name="Mathew K.J."/>
            <person name="Obando D.J."/>
            <person name="Robinson K.M."/>
            <person name="Robinson M.D."/>
            <person name="Sanders L.M."/>
            <person name="Silva M.P."/>
            <person name="Tasnim L."/>
            <person name="Vo M."/>
            <person name="Vo Q.D."/>
            <person name="Simon S.E."/>
            <person name="Hughes L.E."/>
            <person name="Benjamin R.C."/>
            <person name="Bradley K.W."/>
            <person name="Asai D.J."/>
            <person name="Bowman C.A."/>
            <person name="Russell D.A."/>
            <person name="Pope W.H."/>
            <person name="Jacobs-Sera D."/>
            <person name="Hendrix R.W."/>
            <person name="Hatfull G.F."/>
        </authorList>
    </citation>
    <scope>NUCLEOTIDE SEQUENCE [LARGE SCALE GENOMIC DNA]</scope>
</reference>
<name>A0A0U4JK51_9CAUD</name>
<dbReference type="GeneID" id="40079059"/>
<dbReference type="RefSeq" id="YP_009603090.1">
    <property type="nucleotide sequence ID" value="NC_041948.1"/>
</dbReference>
<proteinExistence type="predicted"/>
<accession>A0A0U4JK51</accession>
<dbReference type="KEGG" id="vg:40079059"/>
<protein>
    <submittedName>
        <fullName evidence="1">Uncharacterized protein</fullName>
    </submittedName>
</protein>
<keyword evidence="2" id="KW-1185">Reference proteome</keyword>
<evidence type="ECO:0000313" key="1">
    <source>
        <dbReference type="EMBL" id="ALY08689.1"/>
    </source>
</evidence>
<dbReference type="OrthoDB" id="34743at10239"/>
<organism evidence="1 2">
    <name type="scientific">Arthrobacter phage Circum</name>
    <dbReference type="NCBI Taxonomy" id="1772295"/>
    <lineage>
        <taxon>Viruses</taxon>
        <taxon>Duplodnaviria</taxon>
        <taxon>Heunggongvirae</taxon>
        <taxon>Uroviricota</taxon>
        <taxon>Caudoviricetes</taxon>
        <taxon>Mudcatvirus</taxon>
        <taxon>Mudcatvirus circum</taxon>
    </lineage>
</organism>